<evidence type="ECO:0000313" key="2">
    <source>
        <dbReference type="Proteomes" id="UP001500804"/>
    </source>
</evidence>
<accession>A0ABP9NTX1</accession>
<keyword evidence="2" id="KW-1185">Reference proteome</keyword>
<dbReference type="InterPro" id="IPR027417">
    <property type="entry name" value="P-loop_NTPase"/>
</dbReference>
<name>A0ABP9NTX1_9PSEU</name>
<dbReference type="RefSeq" id="WP_345607188.1">
    <property type="nucleotide sequence ID" value="NZ_BAABJO010000016.1"/>
</dbReference>
<dbReference type="GO" id="GO:0016301">
    <property type="term" value="F:kinase activity"/>
    <property type="evidence" value="ECO:0007669"/>
    <property type="project" value="UniProtKB-KW"/>
</dbReference>
<protein>
    <submittedName>
        <fullName evidence="1">Nucleoside kinase</fullName>
    </submittedName>
</protein>
<keyword evidence="1" id="KW-0808">Transferase</keyword>
<dbReference type="SUPFAM" id="SSF52540">
    <property type="entry name" value="P-loop containing nucleoside triphosphate hydrolases"/>
    <property type="match status" value="1"/>
</dbReference>
<evidence type="ECO:0000313" key="1">
    <source>
        <dbReference type="EMBL" id="GAA5127313.1"/>
    </source>
</evidence>
<comment type="caution">
    <text evidence="1">The sequence shown here is derived from an EMBL/GenBank/DDBJ whole genome shotgun (WGS) entry which is preliminary data.</text>
</comment>
<sequence>MPNEPAPPHGEQRAVDLQICLGCGARFRYPVVAPDAPVLVCADCGHRQPFRRLPLFALTGPSGAGKSTVARLLPQALGDVAVVVEQDMLWAAGLQDPADDFADFRRTWLRMAGMIHQSGRPVVLVGTVVPEQFERRPERAFVGQIHYLALVADPDVLRTRLRARPAWRGWDDPRIAETVEFNDWLCREGPTLAPPVELLDTTTLELAETARRVVEWVRRGAGR</sequence>
<gene>
    <name evidence="1" type="ORF">GCM10023320_44510</name>
</gene>
<dbReference type="Gene3D" id="3.40.50.300">
    <property type="entry name" value="P-loop containing nucleotide triphosphate hydrolases"/>
    <property type="match status" value="1"/>
</dbReference>
<organism evidence="1 2">
    <name type="scientific">Pseudonocardia adelaidensis</name>
    <dbReference type="NCBI Taxonomy" id="648754"/>
    <lineage>
        <taxon>Bacteria</taxon>
        <taxon>Bacillati</taxon>
        <taxon>Actinomycetota</taxon>
        <taxon>Actinomycetes</taxon>
        <taxon>Pseudonocardiales</taxon>
        <taxon>Pseudonocardiaceae</taxon>
        <taxon>Pseudonocardia</taxon>
    </lineage>
</organism>
<keyword evidence="1" id="KW-0418">Kinase</keyword>
<dbReference type="Proteomes" id="UP001500804">
    <property type="component" value="Unassembled WGS sequence"/>
</dbReference>
<proteinExistence type="predicted"/>
<reference evidence="2" key="1">
    <citation type="journal article" date="2019" name="Int. J. Syst. Evol. Microbiol.">
        <title>The Global Catalogue of Microorganisms (GCM) 10K type strain sequencing project: providing services to taxonomists for standard genome sequencing and annotation.</title>
        <authorList>
            <consortium name="The Broad Institute Genomics Platform"/>
            <consortium name="The Broad Institute Genome Sequencing Center for Infectious Disease"/>
            <person name="Wu L."/>
            <person name="Ma J."/>
        </authorList>
    </citation>
    <scope>NUCLEOTIDE SEQUENCE [LARGE SCALE GENOMIC DNA]</scope>
    <source>
        <strain evidence="2">JCM 18302</strain>
    </source>
</reference>
<dbReference type="EMBL" id="BAABJO010000016">
    <property type="protein sequence ID" value="GAA5127313.1"/>
    <property type="molecule type" value="Genomic_DNA"/>
</dbReference>
<dbReference type="Pfam" id="PF13671">
    <property type="entry name" value="AAA_33"/>
    <property type="match status" value="1"/>
</dbReference>